<feature type="transmembrane region" description="Helical" evidence="1">
    <location>
        <begin position="12"/>
        <end position="31"/>
    </location>
</feature>
<reference evidence="2 3" key="2">
    <citation type="journal article" date="2009" name="Appl. Environ. Microbiol.">
        <title>Rhizobium sp. strain NGR234 possesses a remarkable number of secretion systems.</title>
        <authorList>
            <person name="Schmeisser C."/>
            <person name="Liesegang H."/>
            <person name="Krysciak D."/>
            <person name="Bakkou N."/>
            <person name="Le Quere A."/>
            <person name="Wollherr A."/>
            <person name="Heinemeyer I."/>
            <person name="Morgenstern B."/>
            <person name="Pommerening-Roeser A."/>
            <person name="Flores M."/>
            <person name="Palacios R."/>
            <person name="Brenner S."/>
            <person name="Gottschalk G."/>
            <person name="Schmitz R.A."/>
            <person name="Broughton W.J."/>
            <person name="Perret X."/>
            <person name="Strittmatter A.W."/>
            <person name="Streit W.R."/>
        </authorList>
    </citation>
    <scope>NUCLEOTIDE SEQUENCE [LARGE SCALE GENOMIC DNA]</scope>
    <source>
        <strain evidence="3">NBRC 101917 / NGR234</strain>
    </source>
</reference>
<keyword evidence="3" id="KW-1185">Reference proteome</keyword>
<dbReference type="RefSeq" id="WP_015887241.1">
    <property type="nucleotide sequence ID" value="NC_012586.1"/>
</dbReference>
<reference evidence="3" key="1">
    <citation type="journal article" date="2004" name="J. Bacteriol.">
        <title>An evolutionary hot spot: the pNGR234b replicon of Rhizobium sp. strain NGR234.</title>
        <authorList>
            <person name="Streit W.R."/>
            <person name="Schmitz R.A."/>
            <person name="Perret X."/>
            <person name="Staehelin C."/>
            <person name="Deakin W.J."/>
            <person name="Raasch C."/>
            <person name="Liesegang H."/>
            <person name="Broughton W.J."/>
        </authorList>
    </citation>
    <scope>NUCLEOTIDE SEQUENCE [LARGE SCALE GENOMIC DNA]</scope>
    <source>
        <strain evidence="3">NBRC 101917 / NGR234</strain>
    </source>
</reference>
<gene>
    <name evidence="2" type="ordered locus">NGR_b11430</name>
</gene>
<feature type="transmembrane region" description="Helical" evidence="1">
    <location>
        <begin position="63"/>
        <end position="80"/>
    </location>
</feature>
<accession>C3KR88</accession>
<feature type="transmembrane region" description="Helical" evidence="1">
    <location>
        <begin position="37"/>
        <end position="56"/>
    </location>
</feature>
<sequence length="115" mass="11933">MVRVLDRAAFEEIATGLALVVVPAFVGQVLLGEALTGVAVPTARIAGIALIALGVACWKNSGLLGMLVYSAAVMFYLGYVGLVESFAGVLLWPAVGLHAVLSALLWRSHAKTNPS</sequence>
<name>C3KR88_SINFN</name>
<keyword evidence="1" id="KW-1133">Transmembrane helix</keyword>
<geneLocation type="plasmid" evidence="3">
    <name>sym pNGR234b</name>
</geneLocation>
<dbReference type="KEGG" id="rhi:NGR_b11430"/>
<evidence type="ECO:0000313" key="2">
    <source>
        <dbReference type="EMBL" id="ACP22596.1"/>
    </source>
</evidence>
<organism evidence="2 3">
    <name type="scientific">Sinorhizobium fredii (strain NBRC 101917 / NGR234)</name>
    <dbReference type="NCBI Taxonomy" id="394"/>
    <lineage>
        <taxon>Bacteria</taxon>
        <taxon>Pseudomonadati</taxon>
        <taxon>Pseudomonadota</taxon>
        <taxon>Alphaproteobacteria</taxon>
        <taxon>Hyphomicrobiales</taxon>
        <taxon>Rhizobiaceae</taxon>
        <taxon>Sinorhizobium/Ensifer group</taxon>
        <taxon>Sinorhizobium</taxon>
    </lineage>
</organism>
<dbReference type="HOGENOM" id="CLU_139166_0_0_5"/>
<proteinExistence type="predicted"/>
<keyword evidence="2" id="KW-0614">Plasmid</keyword>
<feature type="transmembrane region" description="Helical" evidence="1">
    <location>
        <begin position="86"/>
        <end position="106"/>
    </location>
</feature>
<dbReference type="EMBL" id="CP000874">
    <property type="protein sequence ID" value="ACP22596.1"/>
    <property type="molecule type" value="Genomic_DNA"/>
</dbReference>
<evidence type="ECO:0000313" key="3">
    <source>
        <dbReference type="Proteomes" id="UP000001054"/>
    </source>
</evidence>
<protein>
    <recommendedName>
        <fullName evidence="4">Transmembrane protein</fullName>
    </recommendedName>
</protein>
<dbReference type="OrthoDB" id="7027265at2"/>
<evidence type="ECO:0000256" key="1">
    <source>
        <dbReference type="SAM" id="Phobius"/>
    </source>
</evidence>
<keyword evidence="1" id="KW-0472">Membrane</keyword>
<dbReference type="Proteomes" id="UP000001054">
    <property type="component" value="Plasmid pNGR234b"/>
</dbReference>
<keyword evidence="1" id="KW-0812">Transmembrane</keyword>
<dbReference type="AlphaFoldDB" id="C3KR88"/>
<dbReference type="PATRIC" id="fig|394.7.peg.1547"/>
<evidence type="ECO:0008006" key="4">
    <source>
        <dbReference type="Google" id="ProtNLM"/>
    </source>
</evidence>